<gene>
    <name evidence="1" type="ORF">NLG97_g1745</name>
</gene>
<proteinExistence type="predicted"/>
<protein>
    <submittedName>
        <fullName evidence="1">Uncharacterized protein</fullName>
    </submittedName>
</protein>
<sequence>MITIRAGSTLSGSSGTVVKVVKTVTHPQFSSRDHNNDIAILTLERDLVYGPGIAQVHLPPAAGLPAEGTPCVVAGWGLLNESDDEYTNALHSLQIPVLNRMRCAQQYESDLMSNTSNTFCAGSFEDGKGFCRGDSGGPLVNGNTGMQIGIVSWSDGCGRAFTAGVYTSVSAFRSFIADESGI</sequence>
<keyword evidence="2" id="KW-1185">Reference proteome</keyword>
<name>A0ACC1R3K1_9HYPO</name>
<accession>A0ACC1R3K1</accession>
<comment type="caution">
    <text evidence="1">The sequence shown here is derived from an EMBL/GenBank/DDBJ whole genome shotgun (WGS) entry which is preliminary data.</text>
</comment>
<reference evidence="1" key="1">
    <citation type="submission" date="2022-07" db="EMBL/GenBank/DDBJ databases">
        <title>Genome Sequence of Lecanicillium saksenae.</title>
        <authorList>
            <person name="Buettner E."/>
        </authorList>
    </citation>
    <scope>NUCLEOTIDE SEQUENCE</scope>
    <source>
        <strain evidence="1">VT-O1</strain>
    </source>
</reference>
<dbReference type="EMBL" id="JANAKD010000098">
    <property type="protein sequence ID" value="KAJ3497651.1"/>
    <property type="molecule type" value="Genomic_DNA"/>
</dbReference>
<organism evidence="1 2">
    <name type="scientific">Lecanicillium saksenae</name>
    <dbReference type="NCBI Taxonomy" id="468837"/>
    <lineage>
        <taxon>Eukaryota</taxon>
        <taxon>Fungi</taxon>
        <taxon>Dikarya</taxon>
        <taxon>Ascomycota</taxon>
        <taxon>Pezizomycotina</taxon>
        <taxon>Sordariomycetes</taxon>
        <taxon>Hypocreomycetidae</taxon>
        <taxon>Hypocreales</taxon>
        <taxon>Cordycipitaceae</taxon>
        <taxon>Lecanicillium</taxon>
    </lineage>
</organism>
<evidence type="ECO:0000313" key="2">
    <source>
        <dbReference type="Proteomes" id="UP001148737"/>
    </source>
</evidence>
<evidence type="ECO:0000313" key="1">
    <source>
        <dbReference type="EMBL" id="KAJ3497651.1"/>
    </source>
</evidence>
<dbReference type="Proteomes" id="UP001148737">
    <property type="component" value="Unassembled WGS sequence"/>
</dbReference>